<accession>A0A3B1ANN1</accession>
<protein>
    <recommendedName>
        <fullName evidence="2">HTH cro/C1-type domain-containing protein</fullName>
    </recommendedName>
</protein>
<sequence>MKKKDIPQQSHHLYEGETKTVYAINEEGKLEMAQTAGWEVEIDVLQQAIDEIDRLSAESLQRVRAGESSPLEYHMYAQRMDLPMLAQAVGHFKWRVKKHLKPTGFAKLKPEQLSLYASVLGIDVESLQEIPGDN</sequence>
<organism evidence="1">
    <name type="scientific">hydrothermal vent metagenome</name>
    <dbReference type="NCBI Taxonomy" id="652676"/>
    <lineage>
        <taxon>unclassified sequences</taxon>
        <taxon>metagenomes</taxon>
        <taxon>ecological metagenomes</taxon>
    </lineage>
</organism>
<evidence type="ECO:0000313" key="1">
    <source>
        <dbReference type="EMBL" id="VAW99849.1"/>
    </source>
</evidence>
<name>A0A3B1ANN1_9ZZZZ</name>
<dbReference type="AlphaFoldDB" id="A0A3B1ANN1"/>
<evidence type="ECO:0008006" key="2">
    <source>
        <dbReference type="Google" id="ProtNLM"/>
    </source>
</evidence>
<reference evidence="1" key="1">
    <citation type="submission" date="2018-06" db="EMBL/GenBank/DDBJ databases">
        <authorList>
            <person name="Zhirakovskaya E."/>
        </authorList>
    </citation>
    <scope>NUCLEOTIDE SEQUENCE</scope>
</reference>
<proteinExistence type="predicted"/>
<dbReference type="EMBL" id="UOFR01000070">
    <property type="protein sequence ID" value="VAW99849.1"/>
    <property type="molecule type" value="Genomic_DNA"/>
</dbReference>
<gene>
    <name evidence="1" type="ORF">MNBD_GAMMA21-2375</name>
</gene>